<protein>
    <submittedName>
        <fullName evidence="4">Type VII secretion protein EssB</fullName>
    </submittedName>
</protein>
<evidence type="ECO:0000313" key="5">
    <source>
        <dbReference type="Proteomes" id="UP001519349"/>
    </source>
</evidence>
<dbReference type="InterPro" id="IPR042565">
    <property type="entry name" value="T7SS_EssB_C"/>
</dbReference>
<proteinExistence type="inferred from homology"/>
<keyword evidence="3" id="KW-1133">Transmembrane helix</keyword>
<feature type="transmembrane region" description="Helical" evidence="3">
    <location>
        <begin position="200"/>
        <end position="227"/>
    </location>
</feature>
<evidence type="ECO:0000256" key="1">
    <source>
        <dbReference type="ARBA" id="ARBA00010163"/>
    </source>
</evidence>
<gene>
    <name evidence="4" type="primary">essB</name>
    <name evidence="4" type="ORF">DHL47_11090</name>
</gene>
<reference evidence="4 5" key="1">
    <citation type="submission" date="2018-05" db="EMBL/GenBank/DDBJ databases">
        <title>Draft genome sequence of Streptococcus panodentis CCUG 70867T.</title>
        <authorList>
            <person name="Salva-Serra F."/>
            <person name="Mendez V."/>
            <person name="Jaen-Luchoro D."/>
            <person name="Gonzales-Siles L."/>
            <person name="Karlsson R."/>
            <person name="Engstrom-Jakobsson H."/>
            <person name="Busquets A."/>
            <person name="Gomila M."/>
            <person name="Pineiro-Iglesias B."/>
            <person name="Bennasar-Figueras A."/>
            <person name="Seeger M."/>
            <person name="Moore E."/>
        </authorList>
    </citation>
    <scope>NUCLEOTIDE SEQUENCE [LARGE SCALE GENOMIC DNA]</scope>
    <source>
        <strain evidence="4 5">CCUG 70867</strain>
    </source>
</reference>
<dbReference type="Gene3D" id="1.25.40.680">
    <property type="entry name" value="Type VII secretion system EssB, C-terminal-like domain"/>
    <property type="match status" value="1"/>
</dbReference>
<organism evidence="4 5">
    <name type="scientific">Streptococcus panodentis</name>
    <dbReference type="NCBI Taxonomy" id="1581472"/>
    <lineage>
        <taxon>Bacteria</taxon>
        <taxon>Bacillati</taxon>
        <taxon>Bacillota</taxon>
        <taxon>Bacilli</taxon>
        <taxon>Lactobacillales</taxon>
        <taxon>Streptococcaceae</taxon>
        <taxon>Streptococcus</taxon>
    </lineage>
</organism>
<keyword evidence="2" id="KW-0175">Coiled coil</keyword>
<dbReference type="Proteomes" id="UP001519349">
    <property type="component" value="Unassembled WGS sequence"/>
</dbReference>
<evidence type="ECO:0000256" key="2">
    <source>
        <dbReference type="SAM" id="Coils"/>
    </source>
</evidence>
<dbReference type="Pfam" id="PF10140">
    <property type="entry name" value="YukC"/>
    <property type="match status" value="1"/>
</dbReference>
<feature type="coiled-coil region" evidence="2">
    <location>
        <begin position="340"/>
        <end position="367"/>
    </location>
</feature>
<accession>A0ABS5AZ46</accession>
<sequence length="377" mass="42899">MDDKIEIKYSKRQVKVILPASHFVRQQLSAIENYADAAVSLEESGALSLIYDKPPYSSSLAELTEEELPELKRLELAQKMDSLSLDERSFKVPYLHPKNIFVRGGSIRLLHYGLKNMMGPAALSAEEFLMVYKALVVSILRPKLDFELLIDGIAAVRDQQVQEIAACQSYDEVVRYIHKAYHQASQDEKKSKRLVSKRNWYLFTFGTGIFGTAALLLGGFAAYFYFWSLPVQQATVKAQSHFIGRHYDDVADDLEVFQTGRLGREAKYVLAASYVHLDDLSEEQKASVLNTITPSSEDNLLDYWIFLGRGNYKKALDLAQNIGDDQLTLHAYTNLYEQTREDKKMKGAEKQKKLDEYRKEIEELSKKLGVKVGGQDE</sequence>
<name>A0ABS5AZ46_9STRE</name>
<dbReference type="InterPro" id="IPR018778">
    <property type="entry name" value="T7SS_EssB"/>
</dbReference>
<dbReference type="Gene3D" id="1.10.510.10">
    <property type="entry name" value="Transferase(Phosphotransferase) domain 1"/>
    <property type="match status" value="1"/>
</dbReference>
<evidence type="ECO:0000313" key="4">
    <source>
        <dbReference type="EMBL" id="MBP2621850.1"/>
    </source>
</evidence>
<dbReference type="NCBIfam" id="TIGR03926">
    <property type="entry name" value="T7_EssB"/>
    <property type="match status" value="1"/>
</dbReference>
<dbReference type="EMBL" id="QFAY01000025">
    <property type="protein sequence ID" value="MBP2621850.1"/>
    <property type="molecule type" value="Genomic_DNA"/>
</dbReference>
<comment type="similarity">
    <text evidence="1">Belongs to the EssB family.</text>
</comment>
<keyword evidence="3" id="KW-0472">Membrane</keyword>
<keyword evidence="5" id="KW-1185">Reference proteome</keyword>
<keyword evidence="3" id="KW-0812">Transmembrane</keyword>
<dbReference type="RefSeq" id="WP_128834768.1">
    <property type="nucleotide sequence ID" value="NZ_QFAY01000025.1"/>
</dbReference>
<evidence type="ECO:0000256" key="3">
    <source>
        <dbReference type="SAM" id="Phobius"/>
    </source>
</evidence>
<comment type="caution">
    <text evidence="4">The sequence shown here is derived from an EMBL/GenBank/DDBJ whole genome shotgun (WGS) entry which is preliminary data.</text>
</comment>